<organism evidence="3 4">
    <name type="scientific">Polyangium fumosum</name>
    <dbReference type="NCBI Taxonomy" id="889272"/>
    <lineage>
        <taxon>Bacteria</taxon>
        <taxon>Pseudomonadati</taxon>
        <taxon>Myxococcota</taxon>
        <taxon>Polyangia</taxon>
        <taxon>Polyangiales</taxon>
        <taxon>Polyangiaceae</taxon>
        <taxon>Polyangium</taxon>
    </lineage>
</organism>
<evidence type="ECO:0000256" key="1">
    <source>
        <dbReference type="SAM" id="MobiDB-lite"/>
    </source>
</evidence>
<dbReference type="AlphaFoldDB" id="A0A4U1JEW3"/>
<reference evidence="3 4" key="1">
    <citation type="submission" date="2019-04" db="EMBL/GenBank/DDBJ databases">
        <authorList>
            <person name="Li Y."/>
            <person name="Wang J."/>
        </authorList>
    </citation>
    <scope>NUCLEOTIDE SEQUENCE [LARGE SCALE GENOMIC DNA]</scope>
    <source>
        <strain evidence="3 4">DSM 14668</strain>
    </source>
</reference>
<feature type="signal peptide" evidence="2">
    <location>
        <begin position="1"/>
        <end position="20"/>
    </location>
</feature>
<name>A0A4U1JEW3_9BACT</name>
<gene>
    <name evidence="3" type="ORF">E8A74_11205</name>
</gene>
<evidence type="ECO:0000313" key="4">
    <source>
        <dbReference type="Proteomes" id="UP000309215"/>
    </source>
</evidence>
<sequence length="405" mass="45171">MRAIVGWVWAACLLATPSFALGQGITSTPPRRVQREADAAQKTESGSKPADAGAAKDASKPPKEPPPSKPLFKIDLHGGAWLFYYQPFQPPEEKPFLRMHVAHLNFDGSIGDFGLFFNASARDTRMREFYEGPAWLEEGYFYYKHPKVMVKVGKAYSRFGLFWDNSFFGPIHFYDGIKLDPNYGVSIEGTVGKEKGPRLGYFAQYFLVDGRTNGSYVGRDTISIPGARRRNIAVLRLEPAYHWNKDTSLLLGVSGQYFQADIPALAGTNRDVLRFALDYTVNVGPVSAWGEASRQLGQSVTEWPIPPVPATATTPAVPGRASAKNDYLLVGGEARIWKFVARYNLSAARFHDVGVTEYMHQPGLAYNMNDYLQFLVEYAHWTQHDALGYGKFLDQSVATTIHGYF</sequence>
<comment type="caution">
    <text evidence="3">The sequence shown here is derived from an EMBL/GenBank/DDBJ whole genome shotgun (WGS) entry which is preliminary data.</text>
</comment>
<proteinExistence type="predicted"/>
<dbReference type="SUPFAM" id="SSF56935">
    <property type="entry name" value="Porins"/>
    <property type="match status" value="1"/>
</dbReference>
<dbReference type="RefSeq" id="WP_136928954.1">
    <property type="nucleotide sequence ID" value="NZ_SSMQ01000009.1"/>
</dbReference>
<dbReference type="Proteomes" id="UP000309215">
    <property type="component" value="Unassembled WGS sequence"/>
</dbReference>
<dbReference type="EMBL" id="SSMQ01000009">
    <property type="protein sequence ID" value="TKD09730.1"/>
    <property type="molecule type" value="Genomic_DNA"/>
</dbReference>
<keyword evidence="4" id="KW-1185">Reference proteome</keyword>
<evidence type="ECO:0000313" key="3">
    <source>
        <dbReference type="EMBL" id="TKD09730.1"/>
    </source>
</evidence>
<feature type="region of interest" description="Disordered" evidence="1">
    <location>
        <begin position="24"/>
        <end position="69"/>
    </location>
</feature>
<protein>
    <recommendedName>
        <fullName evidence="5">Porin</fullName>
    </recommendedName>
</protein>
<keyword evidence="2" id="KW-0732">Signal</keyword>
<accession>A0A4U1JEW3</accession>
<evidence type="ECO:0008006" key="5">
    <source>
        <dbReference type="Google" id="ProtNLM"/>
    </source>
</evidence>
<evidence type="ECO:0000256" key="2">
    <source>
        <dbReference type="SAM" id="SignalP"/>
    </source>
</evidence>
<dbReference type="OrthoDB" id="5490192at2"/>
<feature type="chain" id="PRO_5020855104" description="Porin" evidence="2">
    <location>
        <begin position="21"/>
        <end position="405"/>
    </location>
</feature>